<dbReference type="Gene3D" id="3.40.190.10">
    <property type="entry name" value="Periplasmic binding protein-like II"/>
    <property type="match status" value="2"/>
</dbReference>
<proteinExistence type="inferred from homology"/>
<dbReference type="SUPFAM" id="SSF53850">
    <property type="entry name" value="Periplasmic binding protein-like II"/>
    <property type="match status" value="1"/>
</dbReference>
<dbReference type="GO" id="GO:0055052">
    <property type="term" value="C:ATP-binding cassette (ABC) transporter complex, substrate-binding subunit-containing"/>
    <property type="evidence" value="ECO:0007669"/>
    <property type="project" value="TreeGrafter"/>
</dbReference>
<feature type="chain" id="PRO_5039650036" evidence="4">
    <location>
        <begin position="20"/>
        <end position="427"/>
    </location>
</feature>
<gene>
    <name evidence="5" type="primary">yurO_2</name>
    <name evidence="5" type="ORF">KCTCHS21_33390</name>
</gene>
<reference evidence="5 6" key="1">
    <citation type="submission" date="2019-01" db="EMBL/GenBank/DDBJ databases">
        <title>Complete genome sequence of Cohnella hallensis HS21 isolated from Korean fir (Abies koreana) rhizospheric soil.</title>
        <authorList>
            <person name="Jiang L."/>
            <person name="Kang S.W."/>
            <person name="Kim S."/>
            <person name="Jung J."/>
            <person name="Kim C.Y."/>
            <person name="Kim D.H."/>
            <person name="Kim S.W."/>
            <person name="Lee J."/>
        </authorList>
    </citation>
    <scope>NUCLEOTIDE SEQUENCE [LARGE SCALE GENOMIC DNA]</scope>
    <source>
        <strain evidence="5 6">HS21</strain>
    </source>
</reference>
<keyword evidence="2" id="KW-0813">Transport</keyword>
<dbReference type="InterPro" id="IPR006059">
    <property type="entry name" value="SBP"/>
</dbReference>
<dbReference type="PROSITE" id="PS01037">
    <property type="entry name" value="SBP_BACTERIAL_1"/>
    <property type="match status" value="1"/>
</dbReference>
<evidence type="ECO:0000256" key="2">
    <source>
        <dbReference type="ARBA" id="ARBA00022448"/>
    </source>
</evidence>
<dbReference type="PANTHER" id="PTHR30061:SF50">
    <property type="entry name" value="MALTOSE_MALTODEXTRIN-BINDING PERIPLASMIC PROTEIN"/>
    <property type="match status" value="1"/>
</dbReference>
<name>A0A3T1D767_9BACL</name>
<dbReference type="GO" id="GO:0042956">
    <property type="term" value="P:maltodextrin transmembrane transport"/>
    <property type="evidence" value="ECO:0007669"/>
    <property type="project" value="TreeGrafter"/>
</dbReference>
<feature type="signal peptide" evidence="4">
    <location>
        <begin position="1"/>
        <end position="19"/>
    </location>
</feature>
<dbReference type="Pfam" id="PF01547">
    <property type="entry name" value="SBP_bac_1"/>
    <property type="match status" value="1"/>
</dbReference>
<protein>
    <submittedName>
        <fullName evidence="5">Putative ABC transporter extracellular-binding protein YurO</fullName>
    </submittedName>
</protein>
<keyword evidence="3 4" id="KW-0732">Signal</keyword>
<evidence type="ECO:0000256" key="3">
    <source>
        <dbReference type="ARBA" id="ARBA00022729"/>
    </source>
</evidence>
<dbReference type="KEGG" id="cohn:KCTCHS21_33390"/>
<organism evidence="5 6">
    <name type="scientific">Cohnella abietis</name>
    <dbReference type="NCBI Taxonomy" id="2507935"/>
    <lineage>
        <taxon>Bacteria</taxon>
        <taxon>Bacillati</taxon>
        <taxon>Bacillota</taxon>
        <taxon>Bacilli</taxon>
        <taxon>Bacillales</taxon>
        <taxon>Paenibacillaceae</taxon>
        <taxon>Cohnella</taxon>
    </lineage>
</organism>
<dbReference type="Proteomes" id="UP000289856">
    <property type="component" value="Chromosome"/>
</dbReference>
<dbReference type="GO" id="GO:0055085">
    <property type="term" value="P:transmembrane transport"/>
    <property type="evidence" value="ECO:0007669"/>
    <property type="project" value="InterPro"/>
</dbReference>
<evidence type="ECO:0000313" key="6">
    <source>
        <dbReference type="Proteomes" id="UP000289856"/>
    </source>
</evidence>
<comment type="similarity">
    <text evidence="1">Belongs to the bacterial solute-binding protein 1 family.</text>
</comment>
<keyword evidence="6" id="KW-1185">Reference proteome</keyword>
<dbReference type="GO" id="GO:0015768">
    <property type="term" value="P:maltose transport"/>
    <property type="evidence" value="ECO:0007669"/>
    <property type="project" value="TreeGrafter"/>
</dbReference>
<dbReference type="PROSITE" id="PS51257">
    <property type="entry name" value="PROKAR_LIPOPROTEIN"/>
    <property type="match status" value="1"/>
</dbReference>
<dbReference type="RefSeq" id="WP_130610445.1">
    <property type="nucleotide sequence ID" value="NZ_AP019400.1"/>
</dbReference>
<dbReference type="OrthoDB" id="9763054at2"/>
<dbReference type="GO" id="GO:1901982">
    <property type="term" value="F:maltose binding"/>
    <property type="evidence" value="ECO:0007669"/>
    <property type="project" value="TreeGrafter"/>
</dbReference>
<evidence type="ECO:0000313" key="5">
    <source>
        <dbReference type="EMBL" id="BBI33940.1"/>
    </source>
</evidence>
<dbReference type="AlphaFoldDB" id="A0A3T1D767"/>
<evidence type="ECO:0000256" key="4">
    <source>
        <dbReference type="SAM" id="SignalP"/>
    </source>
</evidence>
<dbReference type="EMBL" id="AP019400">
    <property type="protein sequence ID" value="BBI33940.1"/>
    <property type="molecule type" value="Genomic_DNA"/>
</dbReference>
<accession>A0A3T1D767</accession>
<evidence type="ECO:0000256" key="1">
    <source>
        <dbReference type="ARBA" id="ARBA00008520"/>
    </source>
</evidence>
<dbReference type="InterPro" id="IPR006061">
    <property type="entry name" value="SBP_1_CS"/>
</dbReference>
<dbReference type="PANTHER" id="PTHR30061">
    <property type="entry name" value="MALTOSE-BINDING PERIPLASMIC PROTEIN"/>
    <property type="match status" value="1"/>
</dbReference>
<sequence length="427" mass="47149">MKKLLSGITVVALSAGLLAGCGQGNSKPSESGAAPSQGSTDKKITLKLLQGKPEIADKTKQMLADYQSEHPNVTIEPEITPDVQTRLKTLFAAGEAPDIFFVKGYTDMGLWRDRLVDLTEESWMSQALPTTLPGMTFDGKKYGFPISIEGYGFVYNKDLFAKAGIDKVPTTLTELKQVNEKLKTAGIKSYSEAYKEWWTLGQHLLNLPFAYAPDPAGYAKQLNDGTAKIKDNPFMNGFFDVLDMTVQYGSGVESLGVSYDTEIANFATGKVAMIQQGVWALQPILKVNPDVNMGMFAIPLTDNASDTKIPISVPNYYAINKESKNVDEAKKFLDWVHKNGQKYLVDSFKFLPAFADMQATDQLGPLAADMNEYVKNDQIIPFAFFLWPAPGIQTQFVKPLQAYVGEQLNKEKAMDEIQKIWSGAVKK</sequence>